<feature type="region of interest" description="Disordered" evidence="4">
    <location>
        <begin position="211"/>
        <end position="239"/>
    </location>
</feature>
<evidence type="ECO:0000256" key="1">
    <source>
        <dbReference type="ARBA" id="ARBA00022741"/>
    </source>
</evidence>
<dbReference type="EMBL" id="JALQCY010000003">
    <property type="protein sequence ID" value="MCK9794363.1"/>
    <property type="molecule type" value="Genomic_DNA"/>
</dbReference>
<reference evidence="7 8" key="1">
    <citation type="submission" date="2022-02" db="EMBL/GenBank/DDBJ databases">
        <title>The car tank lid bacteriome: a reservoir of bacteria with potential in bioremediation of fuel.</title>
        <authorList>
            <person name="Vidal-Verdu A."/>
            <person name="Gomez-Martinez D."/>
            <person name="Latorre-Perez A."/>
            <person name="Pereto J."/>
            <person name="Porcar M."/>
        </authorList>
    </citation>
    <scope>NUCLEOTIDE SEQUENCE [LARGE SCALE GENOMIC DNA]</scope>
    <source>
        <strain evidence="7 8">4D.3</strain>
    </source>
</reference>
<dbReference type="InterPro" id="IPR052708">
    <property type="entry name" value="PxpC"/>
</dbReference>
<dbReference type="PANTHER" id="PTHR43309:SF3">
    <property type="entry name" value="5-OXOPROLINASE SUBUNIT C"/>
    <property type="match status" value="1"/>
</dbReference>
<dbReference type="InterPro" id="IPR003778">
    <property type="entry name" value="CT_A_B"/>
</dbReference>
<name>A0ABT0J4D1_9MICO</name>
<evidence type="ECO:0000256" key="3">
    <source>
        <dbReference type="ARBA" id="ARBA00022840"/>
    </source>
</evidence>
<organism evidence="7 8">
    <name type="scientific">Isoptericola peretonis</name>
    <dbReference type="NCBI Taxonomy" id="2918523"/>
    <lineage>
        <taxon>Bacteria</taxon>
        <taxon>Bacillati</taxon>
        <taxon>Actinomycetota</taxon>
        <taxon>Actinomycetes</taxon>
        <taxon>Micrococcales</taxon>
        <taxon>Promicromonosporaceae</taxon>
        <taxon>Isoptericola</taxon>
    </lineage>
</organism>
<dbReference type="Gene3D" id="2.40.100.10">
    <property type="entry name" value="Cyclophilin-like"/>
    <property type="match status" value="2"/>
</dbReference>
<dbReference type="Pfam" id="PF02626">
    <property type="entry name" value="CT_A_B"/>
    <property type="match status" value="1"/>
</dbReference>
<gene>
    <name evidence="7" type="ORF">M1843_11460</name>
</gene>
<dbReference type="Gene3D" id="3.30.1360.40">
    <property type="match status" value="1"/>
</dbReference>
<comment type="caution">
    <text evidence="7">The sequence shown here is derived from an EMBL/GenBank/DDBJ whole genome shotgun (WGS) entry which is preliminary data.</text>
</comment>
<evidence type="ECO:0000313" key="7">
    <source>
        <dbReference type="EMBL" id="MCK9794363.1"/>
    </source>
</evidence>
<sequence>MRVLPARDDALLVEVDDLDQALALHASLHDDPVPGVGQTVPGARTLLVPFDPWRLPAPRLTAALRERASSPAGRSWPGKRGGALQVPTVYDGEDLSDVARLLGCSPEEVVRRHTGASWVVGFVGFAPGFAYLTGDDDRLVVPRRESPRTRVPAGSVALAGPYSGVYPRASPGGWQLVGRTDVVTWDADRDPPTPWAPGDRVRFTAVREAVRAGRPADGGSPGSAGRSEPPTRVETTAPTAGGAGLEVVAPGLQALVQDLGRPGRAHLGVSAAGAADPRSLRAANRAVGNPVGAAAVEAAGGGLRLRARGDVVVALAGADARAVVHRAGELDGTDDPRRAPLARPFRLRDGDELELRAPARGWRTYVGVRGGVDAPPVLGSRSTDTLAGLGPATPGAGALLTVDRGGTPDAVATGDVGAPDPLALPTPGEVTTLPLVLGPHDDWFAPDAVARLHDQLWRVTDRSDRVGLRLDGAPLTRTEAARGGELPSEGCVTGAVQVPPDGLPVLFGVDHPLTGGYPVIGAVRSSHVWLLGQLSPGSLVRFGVRTAGRAG</sequence>
<protein>
    <submittedName>
        <fullName evidence="7">Urea amidolyase family protein</fullName>
    </submittedName>
</protein>
<evidence type="ECO:0000256" key="4">
    <source>
        <dbReference type="SAM" id="MobiDB-lite"/>
    </source>
</evidence>
<dbReference type="RefSeq" id="WP_416344206.1">
    <property type="nucleotide sequence ID" value="NZ_JALQCY010000003.1"/>
</dbReference>
<dbReference type="InterPro" id="IPR003833">
    <property type="entry name" value="CT_C_D"/>
</dbReference>
<feature type="domain" description="Carboxyltransferase" evidence="6">
    <location>
        <begin position="266"/>
        <end position="550"/>
    </location>
</feature>
<dbReference type="SMART" id="SM00796">
    <property type="entry name" value="AHS1"/>
    <property type="match status" value="1"/>
</dbReference>
<dbReference type="SUPFAM" id="SSF50891">
    <property type="entry name" value="Cyclophilin-like"/>
    <property type="match status" value="2"/>
</dbReference>
<evidence type="ECO:0000313" key="8">
    <source>
        <dbReference type="Proteomes" id="UP001651050"/>
    </source>
</evidence>
<evidence type="ECO:0000256" key="2">
    <source>
        <dbReference type="ARBA" id="ARBA00022801"/>
    </source>
</evidence>
<keyword evidence="8" id="KW-1185">Reference proteome</keyword>
<proteinExistence type="predicted"/>
<keyword evidence="3" id="KW-0067">ATP-binding</keyword>
<dbReference type="Proteomes" id="UP001651050">
    <property type="component" value="Unassembled WGS sequence"/>
</dbReference>
<feature type="domain" description="Carboxyltransferase" evidence="5">
    <location>
        <begin position="1"/>
        <end position="195"/>
    </location>
</feature>
<evidence type="ECO:0000259" key="5">
    <source>
        <dbReference type="SMART" id="SM00796"/>
    </source>
</evidence>
<dbReference type="SMART" id="SM00797">
    <property type="entry name" value="AHS2"/>
    <property type="match status" value="1"/>
</dbReference>
<accession>A0ABT0J4D1</accession>
<keyword evidence="2" id="KW-0378">Hydrolase</keyword>
<keyword evidence="1" id="KW-0547">Nucleotide-binding</keyword>
<evidence type="ECO:0000259" key="6">
    <source>
        <dbReference type="SMART" id="SM00797"/>
    </source>
</evidence>
<dbReference type="SUPFAM" id="SSF160467">
    <property type="entry name" value="PH0987 N-terminal domain-like"/>
    <property type="match status" value="1"/>
</dbReference>
<dbReference type="PANTHER" id="PTHR43309">
    <property type="entry name" value="5-OXOPROLINASE SUBUNIT C"/>
    <property type="match status" value="1"/>
</dbReference>
<dbReference type="Pfam" id="PF02682">
    <property type="entry name" value="CT_C_D"/>
    <property type="match status" value="1"/>
</dbReference>
<dbReference type="InterPro" id="IPR029000">
    <property type="entry name" value="Cyclophilin-like_dom_sf"/>
</dbReference>